<feature type="compositionally biased region" description="Basic residues" evidence="1">
    <location>
        <begin position="175"/>
        <end position="184"/>
    </location>
</feature>
<feature type="region of interest" description="Disordered" evidence="1">
    <location>
        <begin position="56"/>
        <end position="94"/>
    </location>
</feature>
<feature type="compositionally biased region" description="Polar residues" evidence="1">
    <location>
        <begin position="159"/>
        <end position="170"/>
    </location>
</feature>
<dbReference type="AlphaFoldDB" id="A0A8S9Y083"/>
<feature type="compositionally biased region" description="Low complexity" evidence="1">
    <location>
        <begin position="131"/>
        <end position="156"/>
    </location>
</feature>
<dbReference type="Proteomes" id="UP000466442">
    <property type="component" value="Unassembled WGS sequence"/>
</dbReference>
<dbReference type="EMBL" id="WIXP02000003">
    <property type="protein sequence ID" value="KAF6213736.1"/>
    <property type="molecule type" value="Genomic_DNA"/>
</dbReference>
<keyword evidence="3" id="KW-1185">Reference proteome</keyword>
<protein>
    <submittedName>
        <fullName evidence="2">Uncharacterized protein</fullName>
    </submittedName>
</protein>
<dbReference type="InterPro" id="IPR032064">
    <property type="entry name" value="DUF4805"/>
</dbReference>
<evidence type="ECO:0000256" key="1">
    <source>
        <dbReference type="SAM" id="MobiDB-lite"/>
    </source>
</evidence>
<feature type="region of interest" description="Disordered" evidence="1">
    <location>
        <begin position="131"/>
        <end position="201"/>
    </location>
</feature>
<dbReference type="Pfam" id="PF16063">
    <property type="entry name" value="DUF4805"/>
    <property type="match status" value="1"/>
</dbReference>
<organism evidence="2 3">
    <name type="scientific">Apolygus lucorum</name>
    <name type="common">Small green plant bug</name>
    <name type="synonym">Lygocoris lucorum</name>
    <dbReference type="NCBI Taxonomy" id="248454"/>
    <lineage>
        <taxon>Eukaryota</taxon>
        <taxon>Metazoa</taxon>
        <taxon>Ecdysozoa</taxon>
        <taxon>Arthropoda</taxon>
        <taxon>Hexapoda</taxon>
        <taxon>Insecta</taxon>
        <taxon>Pterygota</taxon>
        <taxon>Neoptera</taxon>
        <taxon>Paraneoptera</taxon>
        <taxon>Hemiptera</taxon>
        <taxon>Heteroptera</taxon>
        <taxon>Panheteroptera</taxon>
        <taxon>Cimicomorpha</taxon>
        <taxon>Miridae</taxon>
        <taxon>Mirini</taxon>
        <taxon>Apolygus</taxon>
    </lineage>
</organism>
<evidence type="ECO:0000313" key="3">
    <source>
        <dbReference type="Proteomes" id="UP000466442"/>
    </source>
</evidence>
<feature type="compositionally biased region" description="Basic and acidic residues" evidence="1">
    <location>
        <begin position="185"/>
        <end position="201"/>
    </location>
</feature>
<feature type="compositionally biased region" description="Low complexity" evidence="1">
    <location>
        <begin position="66"/>
        <end position="77"/>
    </location>
</feature>
<accession>A0A8S9Y083</accession>
<comment type="caution">
    <text evidence="2">The sequence shown here is derived from an EMBL/GenBank/DDBJ whole genome shotgun (WGS) entry which is preliminary data.</text>
</comment>
<gene>
    <name evidence="2" type="ORF">GE061_011458</name>
</gene>
<reference evidence="2" key="1">
    <citation type="journal article" date="2021" name="Mol. Ecol. Resour.">
        <title>Apolygus lucorum genome provides insights into omnivorousness and mesophyll feeding.</title>
        <authorList>
            <person name="Liu Y."/>
            <person name="Liu H."/>
            <person name="Wang H."/>
            <person name="Huang T."/>
            <person name="Liu B."/>
            <person name="Yang B."/>
            <person name="Yin L."/>
            <person name="Li B."/>
            <person name="Zhang Y."/>
            <person name="Zhang S."/>
            <person name="Jiang F."/>
            <person name="Zhang X."/>
            <person name="Ren Y."/>
            <person name="Wang B."/>
            <person name="Wang S."/>
            <person name="Lu Y."/>
            <person name="Wu K."/>
            <person name="Fan W."/>
            <person name="Wang G."/>
        </authorList>
    </citation>
    <scope>NUCLEOTIDE SEQUENCE</scope>
    <source>
        <strain evidence="2">12Hb</strain>
    </source>
</reference>
<sequence length="201" mass="21788">MGSCDVLRLSLRKPKGCRWELTTSASSPAIVVPRIELVDHRGNLLCARDAGPAEVLRDSRRRVSKSKSASSIKTSQRQSGSSPNPRYPDDVSLARTPTPVVASDVLSRTPSACDSAPERLVRSSGTLIVTSSRRLGSPRPSSWRLGSPSSSLLVPPETVSRSSSATSFLSENLPRVKRRRKKKSSVKDDSKPGEFTPVDHK</sequence>
<proteinExistence type="predicted"/>
<name>A0A8S9Y083_APOLU</name>
<evidence type="ECO:0000313" key="2">
    <source>
        <dbReference type="EMBL" id="KAF6213736.1"/>
    </source>
</evidence>
<dbReference type="OrthoDB" id="165498at2759"/>